<protein>
    <submittedName>
        <fullName evidence="1">Uncharacterized protein</fullName>
    </submittedName>
</protein>
<reference evidence="1 2" key="1">
    <citation type="submission" date="2016-11" db="EMBL/GenBank/DDBJ databases">
        <title>The macronuclear genome of Stentor coeruleus: a giant cell with tiny introns.</title>
        <authorList>
            <person name="Slabodnick M."/>
            <person name="Ruby J.G."/>
            <person name="Reiff S.B."/>
            <person name="Swart E.C."/>
            <person name="Gosai S."/>
            <person name="Prabakaran S."/>
            <person name="Witkowska E."/>
            <person name="Larue G.E."/>
            <person name="Fisher S."/>
            <person name="Freeman R.M."/>
            <person name="Gunawardena J."/>
            <person name="Chu W."/>
            <person name="Stover N.A."/>
            <person name="Gregory B.D."/>
            <person name="Nowacki M."/>
            <person name="Derisi J."/>
            <person name="Roy S.W."/>
            <person name="Marshall W.F."/>
            <person name="Sood P."/>
        </authorList>
    </citation>
    <scope>NUCLEOTIDE SEQUENCE [LARGE SCALE GENOMIC DNA]</scope>
    <source>
        <strain evidence="1">WM001</strain>
    </source>
</reference>
<accession>A0A1R2C1K6</accession>
<keyword evidence="2" id="KW-1185">Reference proteome</keyword>
<proteinExistence type="predicted"/>
<comment type="caution">
    <text evidence="1">The sequence shown here is derived from an EMBL/GenBank/DDBJ whole genome shotgun (WGS) entry which is preliminary data.</text>
</comment>
<dbReference type="EMBL" id="MPUH01000326">
    <property type="protein sequence ID" value="OMJ82815.1"/>
    <property type="molecule type" value="Genomic_DNA"/>
</dbReference>
<gene>
    <name evidence="1" type="ORF">SteCoe_16412</name>
</gene>
<evidence type="ECO:0000313" key="2">
    <source>
        <dbReference type="Proteomes" id="UP000187209"/>
    </source>
</evidence>
<organism evidence="1 2">
    <name type="scientific">Stentor coeruleus</name>
    <dbReference type="NCBI Taxonomy" id="5963"/>
    <lineage>
        <taxon>Eukaryota</taxon>
        <taxon>Sar</taxon>
        <taxon>Alveolata</taxon>
        <taxon>Ciliophora</taxon>
        <taxon>Postciliodesmatophora</taxon>
        <taxon>Heterotrichea</taxon>
        <taxon>Heterotrichida</taxon>
        <taxon>Stentoridae</taxon>
        <taxon>Stentor</taxon>
    </lineage>
</organism>
<dbReference type="AlphaFoldDB" id="A0A1R2C1K6"/>
<dbReference type="Proteomes" id="UP000187209">
    <property type="component" value="Unassembled WGS sequence"/>
</dbReference>
<evidence type="ECO:0000313" key="1">
    <source>
        <dbReference type="EMBL" id="OMJ82815.1"/>
    </source>
</evidence>
<name>A0A1R2C1K6_9CILI</name>
<sequence length="194" mass="22474">MSIYSGFSMRSQEVSYNQLVENLILHLQARVLSSLRNNPRKDDLAWAQKFNTIYSNMKNLEYNKNLVPKLTENVREIASHFSFDVSAEPIFSDFSMLKFNPKVGSDVVREIDFSSKKNSEKKTKGAIQKVKNSKKKTESMLGMSKYYGKFMNNFLSKPKSVSPKKDPRTMISMETQDFWLLDDNIQVIDNEPDF</sequence>